<dbReference type="Proteomes" id="UP000184159">
    <property type="component" value="Unassembled WGS sequence"/>
</dbReference>
<dbReference type="EMBL" id="FQUH01000006">
    <property type="protein sequence ID" value="SHF17792.1"/>
    <property type="molecule type" value="Genomic_DNA"/>
</dbReference>
<accession>A0A1M4ZJ11</accession>
<dbReference type="AlphaFoldDB" id="A0A1M4ZJ11"/>
<dbReference type="Pfam" id="PF11749">
    <property type="entry name" value="DUF3305"/>
    <property type="match status" value="1"/>
</dbReference>
<gene>
    <name evidence="1" type="ORF">SAMN02745781_01625</name>
</gene>
<dbReference type="RefSeq" id="WP_072957807.1">
    <property type="nucleotide sequence ID" value="NZ_FQUH01000006.1"/>
</dbReference>
<name>A0A1M4ZJ11_VIBGA</name>
<reference evidence="2" key="1">
    <citation type="submission" date="2016-11" db="EMBL/GenBank/DDBJ databases">
        <authorList>
            <person name="Varghese N."/>
            <person name="Submissions S."/>
        </authorList>
    </citation>
    <scope>NUCLEOTIDE SEQUENCE [LARGE SCALE GENOMIC DNA]</scope>
    <source>
        <strain evidence="2">DSM 21264</strain>
    </source>
</reference>
<organism evidence="1 2">
    <name type="scientific">Vibrio gazogenes DSM 21264 = NBRC 103151</name>
    <dbReference type="NCBI Taxonomy" id="1123492"/>
    <lineage>
        <taxon>Bacteria</taxon>
        <taxon>Pseudomonadati</taxon>
        <taxon>Pseudomonadota</taxon>
        <taxon>Gammaproteobacteria</taxon>
        <taxon>Vibrionales</taxon>
        <taxon>Vibrionaceae</taxon>
        <taxon>Vibrio</taxon>
    </lineage>
</organism>
<dbReference type="InterPro" id="IPR021736">
    <property type="entry name" value="DUF3305"/>
</dbReference>
<evidence type="ECO:0000313" key="1">
    <source>
        <dbReference type="EMBL" id="SHF17792.1"/>
    </source>
</evidence>
<keyword evidence="2" id="KW-1185">Reference proteome</keyword>
<sequence>MSYLKKPTKSDITWLIECQFIEHQITVGAWITIQKQLVGFELIPDHASENLGTLRLHRREKKDYRKNLKSKEPKLYAILSTTPQKEIQMLTASPRTARRLMDQEYLVLSNRMPDKVRAWIASYIDKR</sequence>
<proteinExistence type="predicted"/>
<protein>
    <submittedName>
        <fullName evidence="1">Uncharacterized protein</fullName>
    </submittedName>
</protein>
<evidence type="ECO:0000313" key="2">
    <source>
        <dbReference type="Proteomes" id="UP000184159"/>
    </source>
</evidence>